<name>A0A172Q5E0_9STRE</name>
<reference evidence="1 2" key="1">
    <citation type="journal article" date="2016" name="Int. J. Syst. Evol. Microbiol.">
        <title>Streptococcuspantholopis sp. nov., isolated from faeces of the Tibetan antelope (Pantholops hodgsonii).</title>
        <authorList>
            <person name="Bai X."/>
            <person name="Xiong Y."/>
            <person name="Lu S."/>
            <person name="Jin D."/>
            <person name="Lai X."/>
            <person name="Yang J."/>
            <person name="Niu L."/>
            <person name="Hu S."/>
            <person name="Meng X."/>
            <person name="Pu J."/>
            <person name="Ye C."/>
            <person name="Xu J."/>
        </authorList>
    </citation>
    <scope>NUCLEOTIDE SEQUENCE [LARGE SCALE GENOMIC DNA]</scope>
    <source>
        <strain evidence="1 2">TA 26</strain>
    </source>
</reference>
<accession>A0A172Q5E0</accession>
<evidence type="ECO:0000313" key="1">
    <source>
        <dbReference type="EMBL" id="AND78666.1"/>
    </source>
</evidence>
<protein>
    <submittedName>
        <fullName evidence="1">Uncharacterized protein</fullName>
    </submittedName>
</protein>
<reference evidence="2" key="2">
    <citation type="submission" date="2016-03" db="EMBL/GenBank/DDBJ databases">
        <title>Streptococcus antelopensis sp. nov., isolated from the feces of the Tibetan antelope (Pantholops hodgsonii) in Hoh Xil National Nature Reserve, Qinghai, China.</title>
        <authorList>
            <person name="Bai X."/>
        </authorList>
    </citation>
    <scope>NUCLEOTIDE SEQUENCE [LARGE SCALE GENOMIC DNA]</scope>
    <source>
        <strain evidence="2">TA 26</strain>
    </source>
</reference>
<sequence>MRTIITLQIDKEWNGDYTFTVSNTFESRSLSVPSYQVSDFGIQQAKNNIQFAFDLDDGISKVKQALGIY</sequence>
<organism evidence="1 2">
    <name type="scientific">Streptococcus pantholopis</name>
    <dbReference type="NCBI Taxonomy" id="1811193"/>
    <lineage>
        <taxon>Bacteria</taxon>
        <taxon>Bacillati</taxon>
        <taxon>Bacillota</taxon>
        <taxon>Bacilli</taxon>
        <taxon>Lactobacillales</taxon>
        <taxon>Streptococcaceae</taxon>
        <taxon>Streptococcus</taxon>
    </lineage>
</organism>
<keyword evidence="2" id="KW-1185">Reference proteome</keyword>
<dbReference type="RefSeq" id="WP_067060092.1">
    <property type="nucleotide sequence ID" value="NZ_CP014699.1"/>
</dbReference>
<dbReference type="AlphaFoldDB" id="A0A172Q5E0"/>
<dbReference type="Proteomes" id="UP000077317">
    <property type="component" value="Chromosome"/>
</dbReference>
<dbReference type="KEGG" id="spat:A0O21_00810"/>
<proteinExistence type="predicted"/>
<gene>
    <name evidence="1" type="ORF">A0O21_00810</name>
</gene>
<dbReference type="EMBL" id="CP014699">
    <property type="protein sequence ID" value="AND78666.1"/>
    <property type="molecule type" value="Genomic_DNA"/>
</dbReference>
<evidence type="ECO:0000313" key="2">
    <source>
        <dbReference type="Proteomes" id="UP000077317"/>
    </source>
</evidence>
<dbReference type="STRING" id="1811193.A0O21_00810"/>